<keyword evidence="1" id="KW-0805">Transcription regulation</keyword>
<sequence>MTTSTDWLIGRNRRAEASERIYTAAAELIARDGYHRFTIDALAAKIHCSPATIYRHAGGKAVIREAVLAMFAARVVDVVRDSIRGLDGRERVVTAVVEALRRIRSDPLGPIMMNGLQNGHSGWLTGSPMVEGLAAEMIGADRPDPAAAQWLVRAVLALWCWPVPDPELEYRMVREFLGPVFARPPDSAD</sequence>
<dbReference type="Pfam" id="PF00440">
    <property type="entry name" value="TetR_N"/>
    <property type="match status" value="1"/>
</dbReference>
<organism evidence="6 7">
    <name type="scientific">Nocardia aurantia</name>
    <dbReference type="NCBI Taxonomy" id="2585199"/>
    <lineage>
        <taxon>Bacteria</taxon>
        <taxon>Bacillati</taxon>
        <taxon>Actinomycetota</taxon>
        <taxon>Actinomycetes</taxon>
        <taxon>Mycobacteriales</taxon>
        <taxon>Nocardiaceae</taxon>
        <taxon>Nocardia</taxon>
    </lineage>
</organism>
<evidence type="ECO:0000256" key="1">
    <source>
        <dbReference type="ARBA" id="ARBA00023015"/>
    </source>
</evidence>
<evidence type="ECO:0000256" key="2">
    <source>
        <dbReference type="ARBA" id="ARBA00023125"/>
    </source>
</evidence>
<feature type="DNA-binding region" description="H-T-H motif" evidence="4">
    <location>
        <begin position="38"/>
        <end position="57"/>
    </location>
</feature>
<dbReference type="RefSeq" id="WP_319943005.1">
    <property type="nucleotide sequence ID" value="NZ_WEGI01000006.1"/>
</dbReference>
<evidence type="ECO:0000313" key="6">
    <source>
        <dbReference type="EMBL" id="MQY27339.1"/>
    </source>
</evidence>
<dbReference type="Proteomes" id="UP000431401">
    <property type="component" value="Unassembled WGS sequence"/>
</dbReference>
<name>A0A7K0DNP0_9NOCA</name>
<evidence type="ECO:0000313" key="7">
    <source>
        <dbReference type="Proteomes" id="UP000431401"/>
    </source>
</evidence>
<dbReference type="GO" id="GO:0003700">
    <property type="term" value="F:DNA-binding transcription factor activity"/>
    <property type="evidence" value="ECO:0007669"/>
    <property type="project" value="TreeGrafter"/>
</dbReference>
<keyword evidence="2 4" id="KW-0238">DNA-binding</keyword>
<dbReference type="PROSITE" id="PS50977">
    <property type="entry name" value="HTH_TETR_2"/>
    <property type="match status" value="1"/>
</dbReference>
<dbReference type="InterPro" id="IPR050109">
    <property type="entry name" value="HTH-type_TetR-like_transc_reg"/>
</dbReference>
<keyword evidence="3" id="KW-0804">Transcription</keyword>
<evidence type="ECO:0000256" key="3">
    <source>
        <dbReference type="ARBA" id="ARBA00023163"/>
    </source>
</evidence>
<dbReference type="GO" id="GO:0000976">
    <property type="term" value="F:transcription cis-regulatory region binding"/>
    <property type="evidence" value="ECO:0007669"/>
    <property type="project" value="TreeGrafter"/>
</dbReference>
<evidence type="ECO:0000256" key="4">
    <source>
        <dbReference type="PROSITE-ProRule" id="PRU00335"/>
    </source>
</evidence>
<dbReference type="Gene3D" id="1.10.357.10">
    <property type="entry name" value="Tetracycline Repressor, domain 2"/>
    <property type="match status" value="1"/>
</dbReference>
<dbReference type="InterPro" id="IPR009057">
    <property type="entry name" value="Homeodomain-like_sf"/>
</dbReference>
<evidence type="ECO:0000259" key="5">
    <source>
        <dbReference type="PROSITE" id="PS50977"/>
    </source>
</evidence>
<comment type="caution">
    <text evidence="6">The sequence shown here is derived from an EMBL/GenBank/DDBJ whole genome shotgun (WGS) entry which is preliminary data.</text>
</comment>
<feature type="domain" description="HTH tetR-type" evidence="5">
    <location>
        <begin position="15"/>
        <end position="75"/>
    </location>
</feature>
<protein>
    <recommendedName>
        <fullName evidence="5">HTH tetR-type domain-containing protein</fullName>
    </recommendedName>
</protein>
<gene>
    <name evidence="6" type="ORF">NRB56_29220</name>
</gene>
<keyword evidence="7" id="KW-1185">Reference proteome</keyword>
<dbReference type="EMBL" id="WEGI01000006">
    <property type="protein sequence ID" value="MQY27339.1"/>
    <property type="molecule type" value="Genomic_DNA"/>
</dbReference>
<dbReference type="PANTHER" id="PTHR30055">
    <property type="entry name" value="HTH-TYPE TRANSCRIPTIONAL REGULATOR RUTR"/>
    <property type="match status" value="1"/>
</dbReference>
<accession>A0A7K0DNP0</accession>
<dbReference type="SUPFAM" id="SSF46689">
    <property type="entry name" value="Homeodomain-like"/>
    <property type="match status" value="1"/>
</dbReference>
<reference evidence="6 7" key="1">
    <citation type="submission" date="2019-10" db="EMBL/GenBank/DDBJ databases">
        <title>Nocardia macrotermitis sp. nov. and Nocardia aurantia sp. nov., isolated from the gut of fungus growing-termite Macrotermes natalensis.</title>
        <authorList>
            <person name="Benndorf R."/>
            <person name="Schwitalla J."/>
            <person name="Martin K."/>
            <person name="De Beer W."/>
            <person name="Kaster A.-K."/>
            <person name="Vollmers J."/>
            <person name="Poulsen M."/>
            <person name="Beemelmanns C."/>
        </authorList>
    </citation>
    <scope>NUCLEOTIDE SEQUENCE [LARGE SCALE GENOMIC DNA]</scope>
    <source>
        <strain evidence="6 7">RB56</strain>
    </source>
</reference>
<proteinExistence type="predicted"/>
<dbReference type="AlphaFoldDB" id="A0A7K0DNP0"/>
<dbReference type="InterPro" id="IPR001647">
    <property type="entry name" value="HTH_TetR"/>
</dbReference>
<dbReference type="PANTHER" id="PTHR30055:SF234">
    <property type="entry name" value="HTH-TYPE TRANSCRIPTIONAL REGULATOR BETI"/>
    <property type="match status" value="1"/>
</dbReference>